<evidence type="ECO:0000256" key="1">
    <source>
        <dbReference type="ARBA" id="ARBA00004123"/>
    </source>
</evidence>
<dbReference type="Proteomes" id="UP000215902">
    <property type="component" value="Unassembled WGS sequence"/>
</dbReference>
<accession>A0A267FBF2</accession>
<keyword evidence="7" id="KW-0007">Acetylation</keyword>
<dbReference type="EMBL" id="NIVC01001187">
    <property type="protein sequence ID" value="PAA71033.1"/>
    <property type="molecule type" value="Genomic_DNA"/>
</dbReference>
<sequence>PNSSAAMSSAAALENQRLDLQELRELRASSQRPRVQDLLDLQIRRIETDLAAAAEAAGGDQPAGKSAGSAASQSDRSFTTEIKTYAWDDSDKFCKLYVSEGLSGVGSLDKDAVTAEFTENSVLLRVCGLNGRDRELRIPRLYDRILPDSCSFKVKSDQVLLSLRKAACNRWEFVTEHERRASEAKKAASSKKAPGADEDPSASMMGLMRQMYEEGDDEMKRTIAKAFSESQSKRGAGDPGL</sequence>
<evidence type="ECO:0000313" key="13">
    <source>
        <dbReference type="EMBL" id="PAA71033.1"/>
    </source>
</evidence>
<reference evidence="13 14" key="1">
    <citation type="submission" date="2017-06" db="EMBL/GenBank/DDBJ databases">
        <title>A platform for efficient transgenesis in Macrostomum lignano, a flatworm model organism for stem cell research.</title>
        <authorList>
            <person name="Berezikov E."/>
        </authorList>
    </citation>
    <scope>NUCLEOTIDE SEQUENCE [LARGE SCALE GENOMIC DNA]</scope>
    <source>
        <strain evidence="13">DV1</strain>
        <tissue evidence="13">Whole organism</tissue>
    </source>
</reference>
<dbReference type="GO" id="GO:0015631">
    <property type="term" value="F:tubulin binding"/>
    <property type="evidence" value="ECO:0007669"/>
    <property type="project" value="InterPro"/>
</dbReference>
<dbReference type="STRING" id="282301.A0A267FBF2"/>
<keyword evidence="6" id="KW-0833">Ubl conjugation pathway</keyword>
<evidence type="ECO:0000256" key="6">
    <source>
        <dbReference type="ARBA" id="ARBA00022786"/>
    </source>
</evidence>
<dbReference type="InterPro" id="IPR037893">
    <property type="entry name" value="CS_CacyBP"/>
</dbReference>
<evidence type="ECO:0000256" key="8">
    <source>
        <dbReference type="ARBA" id="ARBA00023242"/>
    </source>
</evidence>
<evidence type="ECO:0000256" key="3">
    <source>
        <dbReference type="ARBA" id="ARBA00015702"/>
    </source>
</evidence>
<dbReference type="SUPFAM" id="SSF49764">
    <property type="entry name" value="HSP20-like chaperones"/>
    <property type="match status" value="1"/>
</dbReference>
<comment type="caution">
    <text evidence="13">The sequence shown here is derived from an EMBL/GenBank/DDBJ whole genome shotgun (WGS) entry which is preliminary data.</text>
</comment>
<dbReference type="GO" id="GO:0007507">
    <property type="term" value="P:heart development"/>
    <property type="evidence" value="ECO:0007669"/>
    <property type="project" value="TreeGrafter"/>
</dbReference>
<dbReference type="InterPro" id="IPR015120">
    <property type="entry name" value="Siah-Interact_N"/>
</dbReference>
<dbReference type="Pfam" id="PF09032">
    <property type="entry name" value="Siah-Interact_N"/>
    <property type="match status" value="1"/>
</dbReference>
<feature type="non-terminal residue" evidence="13">
    <location>
        <position position="1"/>
    </location>
</feature>
<gene>
    <name evidence="13" type="ORF">BOX15_Mlig027504g1</name>
</gene>
<evidence type="ECO:0000259" key="11">
    <source>
        <dbReference type="PROSITE" id="PS51048"/>
    </source>
</evidence>
<evidence type="ECO:0000256" key="2">
    <source>
        <dbReference type="ARBA" id="ARBA00004496"/>
    </source>
</evidence>
<dbReference type="InterPro" id="IPR007699">
    <property type="entry name" value="SGS_dom"/>
</dbReference>
<dbReference type="SUPFAM" id="SSF140106">
    <property type="entry name" value="Calcyclin-binding protein-like"/>
    <property type="match status" value="1"/>
</dbReference>
<dbReference type="PROSITE" id="PS51048">
    <property type="entry name" value="SGS"/>
    <property type="match status" value="1"/>
</dbReference>
<dbReference type="Gene3D" id="2.60.40.790">
    <property type="match status" value="1"/>
</dbReference>
<feature type="domain" description="SGS" evidence="11">
    <location>
        <begin position="160"/>
        <end position="241"/>
    </location>
</feature>
<feature type="domain" description="CS" evidence="12">
    <location>
        <begin position="80"/>
        <end position="175"/>
    </location>
</feature>
<evidence type="ECO:0000256" key="10">
    <source>
        <dbReference type="SAM" id="MobiDB-lite"/>
    </source>
</evidence>
<feature type="region of interest" description="Disordered" evidence="10">
    <location>
        <begin position="182"/>
        <end position="241"/>
    </location>
</feature>
<dbReference type="GO" id="GO:0005737">
    <property type="term" value="C:cytoplasm"/>
    <property type="evidence" value="ECO:0007669"/>
    <property type="project" value="UniProtKB-SubCell"/>
</dbReference>
<organism evidence="13 14">
    <name type="scientific">Macrostomum lignano</name>
    <dbReference type="NCBI Taxonomy" id="282301"/>
    <lineage>
        <taxon>Eukaryota</taxon>
        <taxon>Metazoa</taxon>
        <taxon>Spiralia</taxon>
        <taxon>Lophotrochozoa</taxon>
        <taxon>Platyhelminthes</taxon>
        <taxon>Rhabditophora</taxon>
        <taxon>Macrostomorpha</taxon>
        <taxon>Macrostomida</taxon>
        <taxon>Macrostomidae</taxon>
        <taxon>Macrostomum</taxon>
    </lineage>
</organism>
<dbReference type="GO" id="GO:0031625">
    <property type="term" value="F:ubiquitin protein ligase binding"/>
    <property type="evidence" value="ECO:0007669"/>
    <property type="project" value="InterPro"/>
</dbReference>
<dbReference type="PANTHER" id="PTHR13164:SF3">
    <property type="entry name" value="CALCYCLIN-BINDING PROTEIN"/>
    <property type="match status" value="1"/>
</dbReference>
<dbReference type="GO" id="GO:0044548">
    <property type="term" value="F:S100 protein binding"/>
    <property type="evidence" value="ECO:0007669"/>
    <property type="project" value="InterPro"/>
</dbReference>
<dbReference type="PANTHER" id="PTHR13164">
    <property type="entry name" value="CALICYLIN BINDING PROTEIN"/>
    <property type="match status" value="1"/>
</dbReference>
<feature type="compositionally biased region" description="Basic and acidic residues" evidence="10">
    <location>
        <begin position="231"/>
        <end position="241"/>
    </location>
</feature>
<dbReference type="InterPro" id="IPR007052">
    <property type="entry name" value="CS_dom"/>
</dbReference>
<feature type="region of interest" description="Disordered" evidence="10">
    <location>
        <begin position="54"/>
        <end position="73"/>
    </location>
</feature>
<evidence type="ECO:0000256" key="4">
    <source>
        <dbReference type="ARBA" id="ARBA00022490"/>
    </source>
</evidence>
<keyword evidence="8" id="KW-0539">Nucleus</keyword>
<name>A0A267FBF2_9PLAT</name>
<evidence type="ECO:0000313" key="14">
    <source>
        <dbReference type="Proteomes" id="UP000215902"/>
    </source>
</evidence>
<dbReference type="Gene3D" id="4.10.860.10">
    <property type="entry name" value="UVR domain"/>
    <property type="match status" value="1"/>
</dbReference>
<evidence type="ECO:0000259" key="12">
    <source>
        <dbReference type="PROSITE" id="PS51203"/>
    </source>
</evidence>
<evidence type="ECO:0000256" key="7">
    <source>
        <dbReference type="ARBA" id="ARBA00022990"/>
    </source>
</evidence>
<comment type="function">
    <text evidence="9">May be involved in calcium-dependent ubiquitination and subsequent proteasomal degradation of target proteins. Probably serves as a molecular bridge in ubiquitin E3 complexes. Participates in the ubiquitin-mediated degradation of beta-catenin (CTNNB1).</text>
</comment>
<comment type="subcellular location">
    <subcellularLocation>
        <location evidence="2">Cytoplasm</location>
    </subcellularLocation>
    <subcellularLocation>
        <location evidence="1">Nucleus</location>
    </subcellularLocation>
</comment>
<protein>
    <recommendedName>
        <fullName evidence="3">Calcyclin-binding protein</fullName>
    </recommendedName>
</protein>
<dbReference type="OrthoDB" id="164025at2759"/>
<dbReference type="InterPro" id="IPR052289">
    <property type="entry name" value="Calcyclin-binding_UBL-bridge"/>
</dbReference>
<evidence type="ECO:0000256" key="5">
    <source>
        <dbReference type="ARBA" id="ARBA00022553"/>
    </source>
</evidence>
<dbReference type="PROSITE" id="PS51203">
    <property type="entry name" value="CS"/>
    <property type="match status" value="1"/>
</dbReference>
<keyword evidence="5" id="KW-0597">Phosphoprotein</keyword>
<keyword evidence="14" id="KW-1185">Reference proteome</keyword>
<dbReference type="GO" id="GO:0005634">
    <property type="term" value="C:nucleus"/>
    <property type="evidence" value="ECO:0007669"/>
    <property type="project" value="UniProtKB-SubCell"/>
</dbReference>
<keyword evidence="4" id="KW-0963">Cytoplasm</keyword>
<dbReference type="CDD" id="cd06468">
    <property type="entry name" value="p23_CacyBP"/>
    <property type="match status" value="1"/>
</dbReference>
<dbReference type="Pfam" id="PF04969">
    <property type="entry name" value="CS"/>
    <property type="match status" value="1"/>
</dbReference>
<dbReference type="AlphaFoldDB" id="A0A267FBF2"/>
<dbReference type="InterPro" id="IPR037201">
    <property type="entry name" value="CacyBP_N"/>
</dbReference>
<proteinExistence type="predicted"/>
<evidence type="ECO:0000256" key="9">
    <source>
        <dbReference type="ARBA" id="ARBA00025145"/>
    </source>
</evidence>
<dbReference type="InterPro" id="IPR008978">
    <property type="entry name" value="HSP20-like_chaperone"/>
</dbReference>